<evidence type="ECO:0000256" key="2">
    <source>
        <dbReference type="SAM" id="SignalP"/>
    </source>
</evidence>
<feature type="compositionally biased region" description="Gly residues" evidence="1">
    <location>
        <begin position="288"/>
        <end position="312"/>
    </location>
</feature>
<sequence>MKLGTFWCVLVVVTRSSADQWRWPEAASVRIDTKIGFIENDHTNKQNQAKRQDDDVPFHEPSETEGFYNRPPGSGRYPVRVEGHRNQAYRVDGHAIYPLKNGQKQYASNNYDGTVDTLQYCKCVNTPECNPHPSSEAACGLGRYLCCFKRPNKVTQQNTEFFNEVEDERPMLLPGRENLARPFPPPPGSEVTGFFGPIGHPNDNSHPPFNKQQQGVLVGPEGPTGVVGPQSKPDVLVGPGGPTGIIGPAQTNDDGRRSESAQRGVLVGPDGPTGIIGPNYGRRPVLVGPGGPTGVIGPGRTGRGPGVLVGPGGPTGIIGPGYGRRNPGILTGPGGPTGIIGPGRAYLVGPAVFNVVENELAMLLPSHENLVGPFPPPQPYNFNAFFAPLGPGSNNAHIGVYDEQQGVLVVPNLPKDNVGPQPNPMFVPASIERIRRDSTDSSTDNIKSEGISSISRFSSKDPSTPEIPVRSSKRKKMSLEDKNCTLEIDH</sequence>
<feature type="region of interest" description="Disordered" evidence="1">
    <location>
        <begin position="434"/>
        <end position="490"/>
    </location>
</feature>
<dbReference type="Proteomes" id="UP000494106">
    <property type="component" value="Unassembled WGS sequence"/>
</dbReference>
<feature type="chain" id="PRO_5035744105" evidence="2">
    <location>
        <begin position="19"/>
        <end position="490"/>
    </location>
</feature>
<feature type="region of interest" description="Disordered" evidence="1">
    <location>
        <begin position="40"/>
        <end position="76"/>
    </location>
</feature>
<dbReference type="EMBL" id="CADEBC010000528">
    <property type="protein sequence ID" value="CAB3246738.1"/>
    <property type="molecule type" value="Genomic_DNA"/>
</dbReference>
<name>A0A8S1ACW9_ARCPL</name>
<proteinExistence type="predicted"/>
<feature type="compositionally biased region" description="Basic and acidic residues" evidence="1">
    <location>
        <begin position="477"/>
        <end position="490"/>
    </location>
</feature>
<feature type="signal peptide" evidence="2">
    <location>
        <begin position="1"/>
        <end position="18"/>
    </location>
</feature>
<comment type="caution">
    <text evidence="3">The sequence shown here is derived from an EMBL/GenBank/DDBJ whole genome shotgun (WGS) entry which is preliminary data.</text>
</comment>
<accession>A0A8S1ACW9</accession>
<reference evidence="3 4" key="1">
    <citation type="submission" date="2020-04" db="EMBL/GenBank/DDBJ databases">
        <authorList>
            <person name="Wallbank WR R."/>
            <person name="Pardo Diaz C."/>
            <person name="Kozak K."/>
            <person name="Martin S."/>
            <person name="Jiggins C."/>
            <person name="Moest M."/>
            <person name="Warren A I."/>
            <person name="Byers J.R.P. K."/>
            <person name="Montejo-Kovacevich G."/>
            <person name="Yen C E."/>
        </authorList>
    </citation>
    <scope>NUCLEOTIDE SEQUENCE [LARGE SCALE GENOMIC DNA]</scope>
</reference>
<dbReference type="AlphaFoldDB" id="A0A8S1ACW9"/>
<evidence type="ECO:0000313" key="3">
    <source>
        <dbReference type="EMBL" id="CAB3246738.1"/>
    </source>
</evidence>
<feature type="compositionally biased region" description="Basic and acidic residues" evidence="1">
    <location>
        <begin position="40"/>
        <end position="62"/>
    </location>
</feature>
<feature type="compositionally biased region" description="Low complexity" evidence="1">
    <location>
        <begin position="448"/>
        <end position="462"/>
    </location>
</feature>
<gene>
    <name evidence="3" type="ORF">APLA_LOCUS11008</name>
</gene>
<evidence type="ECO:0000256" key="1">
    <source>
        <dbReference type="SAM" id="MobiDB-lite"/>
    </source>
</evidence>
<keyword evidence="4" id="KW-1185">Reference proteome</keyword>
<organism evidence="3 4">
    <name type="scientific">Arctia plantaginis</name>
    <name type="common">Wood tiger moth</name>
    <name type="synonym">Phalaena plantaginis</name>
    <dbReference type="NCBI Taxonomy" id="874455"/>
    <lineage>
        <taxon>Eukaryota</taxon>
        <taxon>Metazoa</taxon>
        <taxon>Ecdysozoa</taxon>
        <taxon>Arthropoda</taxon>
        <taxon>Hexapoda</taxon>
        <taxon>Insecta</taxon>
        <taxon>Pterygota</taxon>
        <taxon>Neoptera</taxon>
        <taxon>Endopterygota</taxon>
        <taxon>Lepidoptera</taxon>
        <taxon>Glossata</taxon>
        <taxon>Ditrysia</taxon>
        <taxon>Noctuoidea</taxon>
        <taxon>Erebidae</taxon>
        <taxon>Arctiinae</taxon>
        <taxon>Arctia</taxon>
    </lineage>
</organism>
<feature type="region of interest" description="Disordered" evidence="1">
    <location>
        <begin position="241"/>
        <end position="312"/>
    </location>
</feature>
<protein>
    <submittedName>
        <fullName evidence="3">Uncharacterized protein</fullName>
    </submittedName>
</protein>
<keyword evidence="2" id="KW-0732">Signal</keyword>
<dbReference type="OrthoDB" id="7487594at2759"/>
<evidence type="ECO:0000313" key="4">
    <source>
        <dbReference type="Proteomes" id="UP000494106"/>
    </source>
</evidence>